<evidence type="ECO:0000256" key="6">
    <source>
        <dbReference type="SAM" id="Phobius"/>
    </source>
</evidence>
<keyword evidence="3 6" id="KW-0812">Transmembrane</keyword>
<sequence>MGRLNLLKSLILKDWRLFKADRRAMLLAFAMPIILASIFGLVFDRPSQGMSSSQVSVVLVIEQETPELALIQQDLENQPQLKLRRMNRREAEEELSHRRSSVAVVFRNDTEVEILHHPLCSVESRCVEGYLTEALMRRKTSELLKPLGISAEASFAQMLQIGHGTIPAGTTQQFNSYSHCFCGITLQYLLFWGMECGLLFLRERQRGIWKRLRAGPAPLWTLVISRIVSTAGIALLQILVTFGFGYLVFGVRVCGSWLGFLALVLAVGGLSAATGMVVAAVGQTEARARQFSILVILLISLLGGLWLPEFLLPYWVREVAQIFPTTWAMQTLDALTWQGMSLREVLGNLTVVWAFVFGLIFLALWRLHVIETRRLKGFA</sequence>
<dbReference type="PANTHER" id="PTHR30294">
    <property type="entry name" value="MEMBRANE COMPONENT OF ABC TRANSPORTER YHHJ-RELATED"/>
    <property type="match status" value="1"/>
</dbReference>
<gene>
    <name evidence="8" type="ORF">KIH39_19925</name>
</gene>
<dbReference type="RefSeq" id="WP_213494978.1">
    <property type="nucleotide sequence ID" value="NZ_CP074694.1"/>
</dbReference>
<dbReference type="Proteomes" id="UP000676194">
    <property type="component" value="Chromosome"/>
</dbReference>
<dbReference type="GO" id="GO:0140359">
    <property type="term" value="F:ABC-type transporter activity"/>
    <property type="evidence" value="ECO:0007669"/>
    <property type="project" value="InterPro"/>
</dbReference>
<evidence type="ECO:0000256" key="5">
    <source>
        <dbReference type="ARBA" id="ARBA00023136"/>
    </source>
</evidence>
<dbReference type="AlphaFoldDB" id="A0A8E6B4B8"/>
<dbReference type="Pfam" id="PF12698">
    <property type="entry name" value="ABC2_membrane_3"/>
    <property type="match status" value="1"/>
</dbReference>
<evidence type="ECO:0000256" key="3">
    <source>
        <dbReference type="ARBA" id="ARBA00022692"/>
    </source>
</evidence>
<evidence type="ECO:0000256" key="4">
    <source>
        <dbReference type="ARBA" id="ARBA00022989"/>
    </source>
</evidence>
<keyword evidence="2" id="KW-1003">Cell membrane</keyword>
<dbReference type="PANTHER" id="PTHR30294:SF38">
    <property type="entry name" value="TRANSPORT PERMEASE PROTEIN"/>
    <property type="match status" value="1"/>
</dbReference>
<evidence type="ECO:0000256" key="2">
    <source>
        <dbReference type="ARBA" id="ARBA00022475"/>
    </source>
</evidence>
<evidence type="ECO:0000313" key="9">
    <source>
        <dbReference type="Proteomes" id="UP000676194"/>
    </source>
</evidence>
<dbReference type="KEGG" id="tsph:KIH39_19925"/>
<keyword evidence="4 6" id="KW-1133">Transmembrane helix</keyword>
<feature type="transmembrane region" description="Helical" evidence="6">
    <location>
        <begin position="345"/>
        <end position="365"/>
    </location>
</feature>
<dbReference type="EMBL" id="CP074694">
    <property type="protein sequence ID" value="QVL31097.1"/>
    <property type="molecule type" value="Genomic_DNA"/>
</dbReference>
<dbReference type="InterPro" id="IPR013525">
    <property type="entry name" value="ABC2_TM"/>
</dbReference>
<evidence type="ECO:0000256" key="1">
    <source>
        <dbReference type="ARBA" id="ARBA00004651"/>
    </source>
</evidence>
<evidence type="ECO:0000259" key="7">
    <source>
        <dbReference type="Pfam" id="PF12698"/>
    </source>
</evidence>
<organism evidence="8 9">
    <name type="scientific">Telmatocola sphagniphila</name>
    <dbReference type="NCBI Taxonomy" id="1123043"/>
    <lineage>
        <taxon>Bacteria</taxon>
        <taxon>Pseudomonadati</taxon>
        <taxon>Planctomycetota</taxon>
        <taxon>Planctomycetia</taxon>
        <taxon>Gemmatales</taxon>
        <taxon>Gemmataceae</taxon>
    </lineage>
</organism>
<feature type="transmembrane region" description="Helical" evidence="6">
    <location>
        <begin position="255"/>
        <end position="281"/>
    </location>
</feature>
<protein>
    <submittedName>
        <fullName evidence="8">ABC transporter permease</fullName>
    </submittedName>
</protein>
<feature type="transmembrane region" description="Helical" evidence="6">
    <location>
        <begin position="24"/>
        <end position="43"/>
    </location>
</feature>
<feature type="transmembrane region" description="Helical" evidence="6">
    <location>
        <begin position="293"/>
        <end position="316"/>
    </location>
</feature>
<feature type="transmembrane region" description="Helical" evidence="6">
    <location>
        <begin position="184"/>
        <end position="201"/>
    </location>
</feature>
<evidence type="ECO:0000313" key="8">
    <source>
        <dbReference type="EMBL" id="QVL31097.1"/>
    </source>
</evidence>
<keyword evidence="9" id="KW-1185">Reference proteome</keyword>
<comment type="subcellular location">
    <subcellularLocation>
        <location evidence="1">Cell membrane</location>
        <topology evidence="1">Multi-pass membrane protein</topology>
    </subcellularLocation>
</comment>
<dbReference type="GO" id="GO:0005886">
    <property type="term" value="C:plasma membrane"/>
    <property type="evidence" value="ECO:0007669"/>
    <property type="project" value="UniProtKB-SubCell"/>
</dbReference>
<feature type="transmembrane region" description="Helical" evidence="6">
    <location>
        <begin position="222"/>
        <end position="249"/>
    </location>
</feature>
<proteinExistence type="predicted"/>
<name>A0A8E6B4B8_9BACT</name>
<accession>A0A8E6B4B8</accession>
<feature type="domain" description="ABC-2 type transporter transmembrane" evidence="7">
    <location>
        <begin position="24"/>
        <end position="365"/>
    </location>
</feature>
<keyword evidence="5 6" id="KW-0472">Membrane</keyword>
<dbReference type="InterPro" id="IPR051449">
    <property type="entry name" value="ABC-2_transporter_component"/>
</dbReference>
<reference evidence="8" key="1">
    <citation type="submission" date="2021-05" db="EMBL/GenBank/DDBJ databases">
        <title>Complete genome sequence of the cellulolytic planctomycete Telmatocola sphagniphila SP2T and characterization of the first cellulase from planctomycetes.</title>
        <authorList>
            <person name="Rakitin A.L."/>
            <person name="Beletsky A.V."/>
            <person name="Naumoff D.G."/>
            <person name="Kulichevskaya I.S."/>
            <person name="Mardanov A.V."/>
            <person name="Ravin N.V."/>
            <person name="Dedysh S.N."/>
        </authorList>
    </citation>
    <scope>NUCLEOTIDE SEQUENCE</scope>
    <source>
        <strain evidence="8">SP2T</strain>
    </source>
</reference>